<keyword evidence="1" id="KW-0802">TPR repeat</keyword>
<dbReference type="EMBL" id="JACHIF010000001">
    <property type="protein sequence ID" value="MBB5035913.1"/>
    <property type="molecule type" value="Genomic_DNA"/>
</dbReference>
<keyword evidence="3" id="KW-0645">Protease</keyword>
<gene>
    <name evidence="3" type="ORF">HNQ64_000147</name>
</gene>
<dbReference type="GO" id="GO:0008233">
    <property type="term" value="F:peptidase activity"/>
    <property type="evidence" value="ECO:0007669"/>
    <property type="project" value="UniProtKB-KW"/>
</dbReference>
<dbReference type="AlphaFoldDB" id="A0A7W8DN20"/>
<evidence type="ECO:0000256" key="1">
    <source>
        <dbReference type="PROSITE-ProRule" id="PRU00339"/>
    </source>
</evidence>
<dbReference type="PROSITE" id="PS50005">
    <property type="entry name" value="TPR"/>
    <property type="match status" value="2"/>
</dbReference>
<feature type="compositionally biased region" description="Basic and acidic residues" evidence="2">
    <location>
        <begin position="169"/>
        <end position="178"/>
    </location>
</feature>
<dbReference type="Proteomes" id="UP000534294">
    <property type="component" value="Unassembled WGS sequence"/>
</dbReference>
<dbReference type="PANTHER" id="PTHR12558">
    <property type="entry name" value="CELL DIVISION CYCLE 16,23,27"/>
    <property type="match status" value="1"/>
</dbReference>
<dbReference type="SUPFAM" id="SSF48452">
    <property type="entry name" value="TPR-like"/>
    <property type="match status" value="2"/>
</dbReference>
<accession>A0A7W8DN20</accession>
<name>A0A7W8DN20_9BACT</name>
<protein>
    <submittedName>
        <fullName evidence="3">Putative Zn-dependent protease</fullName>
    </submittedName>
</protein>
<feature type="region of interest" description="Disordered" evidence="2">
    <location>
        <begin position="169"/>
        <end position="199"/>
    </location>
</feature>
<dbReference type="Gene3D" id="1.25.40.10">
    <property type="entry name" value="Tetratricopeptide repeat domain"/>
    <property type="match status" value="3"/>
</dbReference>
<evidence type="ECO:0000313" key="4">
    <source>
        <dbReference type="Proteomes" id="UP000534294"/>
    </source>
</evidence>
<keyword evidence="3" id="KW-0378">Hydrolase</keyword>
<sequence length="455" mass="51426">MIVTASELQPKHQNLWKRGQLSVEQKNWDYAISLLLPIVKEVPYFLEGRKWLRLAEGEAAGSGRKFSFGGGMFKGGGKKDPWESIADLEENVFQKDPYSVSGNQQLYDLALKVEFADLASFALETICKGQPTNTKVMHTLAEHYMAHGKPKEASKVYADILKLDPKDLHAGKGEKDASARASIEGQGWNSTDANSAKKDNKEANLLEMLNKQGRTQEQTESLLAHFTELYNQDQTNINYVKSMAQLFEELDQTSTALDFYQYALTLNPGDVALQRRTEIIRDKAEDLYIQQMQAHIEAYPDAPDVEEKRAQLAQVRQQRASVMINDAKARVERNPTDKALRYDLGQAFFNSGMFTEAIPELQQAKSNPNIRIKAMLLLGRCFEKKNMNDLAQSAFLDASKELAIMDNTKKEVLYELALVSEKMGKKDQYLEALKEIYNADYGYRDVASRVESSYA</sequence>
<evidence type="ECO:0000313" key="3">
    <source>
        <dbReference type="EMBL" id="MBB5035913.1"/>
    </source>
</evidence>
<proteinExistence type="predicted"/>
<feature type="repeat" description="TPR" evidence="1">
    <location>
        <begin position="237"/>
        <end position="270"/>
    </location>
</feature>
<feature type="repeat" description="TPR" evidence="1">
    <location>
        <begin position="134"/>
        <end position="167"/>
    </location>
</feature>
<comment type="caution">
    <text evidence="3">The sequence shown here is derived from an EMBL/GenBank/DDBJ whole genome shotgun (WGS) entry which is preliminary data.</text>
</comment>
<dbReference type="SMART" id="SM00028">
    <property type="entry name" value="TPR"/>
    <property type="match status" value="2"/>
</dbReference>
<dbReference type="PANTHER" id="PTHR12558:SF13">
    <property type="entry name" value="CELL DIVISION CYCLE PROTEIN 27 HOMOLOG"/>
    <property type="match status" value="1"/>
</dbReference>
<dbReference type="InterPro" id="IPR011990">
    <property type="entry name" value="TPR-like_helical_dom_sf"/>
</dbReference>
<dbReference type="GO" id="GO:0006508">
    <property type="term" value="P:proteolysis"/>
    <property type="evidence" value="ECO:0007669"/>
    <property type="project" value="UniProtKB-KW"/>
</dbReference>
<organism evidence="3 4">
    <name type="scientific">Prosthecobacter dejongeii</name>
    <dbReference type="NCBI Taxonomy" id="48465"/>
    <lineage>
        <taxon>Bacteria</taxon>
        <taxon>Pseudomonadati</taxon>
        <taxon>Verrucomicrobiota</taxon>
        <taxon>Verrucomicrobiia</taxon>
        <taxon>Verrucomicrobiales</taxon>
        <taxon>Verrucomicrobiaceae</taxon>
        <taxon>Prosthecobacter</taxon>
    </lineage>
</organism>
<dbReference type="RefSeq" id="WP_184204367.1">
    <property type="nucleotide sequence ID" value="NZ_JACHIF010000001.1"/>
</dbReference>
<dbReference type="InterPro" id="IPR019734">
    <property type="entry name" value="TPR_rpt"/>
</dbReference>
<evidence type="ECO:0000256" key="2">
    <source>
        <dbReference type="SAM" id="MobiDB-lite"/>
    </source>
</evidence>
<reference evidence="3 4" key="1">
    <citation type="submission" date="2020-08" db="EMBL/GenBank/DDBJ databases">
        <title>Genomic Encyclopedia of Type Strains, Phase IV (KMG-IV): sequencing the most valuable type-strain genomes for metagenomic binning, comparative biology and taxonomic classification.</title>
        <authorList>
            <person name="Goeker M."/>
        </authorList>
    </citation>
    <scope>NUCLEOTIDE SEQUENCE [LARGE SCALE GENOMIC DNA]</scope>
    <source>
        <strain evidence="3 4">DSM 12251</strain>
    </source>
</reference>
<keyword evidence="4" id="KW-1185">Reference proteome</keyword>